<dbReference type="Gene3D" id="1.10.287.380">
    <property type="entry name" value="Valyl-tRNA synthetase, C-terminal domain"/>
    <property type="match status" value="1"/>
</dbReference>
<dbReference type="InterPro" id="IPR003593">
    <property type="entry name" value="AAA+_ATPase"/>
</dbReference>
<dbReference type="PROSITE" id="PS00211">
    <property type="entry name" value="ABC_TRANSPORTER_1"/>
    <property type="match status" value="1"/>
</dbReference>
<accession>A0A7G9T5R6</accession>
<keyword evidence="6" id="KW-1185">Reference proteome</keyword>
<evidence type="ECO:0000256" key="3">
    <source>
        <dbReference type="SAM" id="Coils"/>
    </source>
</evidence>
<dbReference type="InterPro" id="IPR017871">
    <property type="entry name" value="ABC_transporter-like_CS"/>
</dbReference>
<proteinExistence type="predicted"/>
<feature type="coiled-coil region" evidence="3">
    <location>
        <begin position="573"/>
        <end position="631"/>
    </location>
</feature>
<evidence type="ECO:0000313" key="6">
    <source>
        <dbReference type="Proteomes" id="UP000515800"/>
    </source>
</evidence>
<name>A0A7G9T5R6_9LACO</name>
<dbReference type="Pfam" id="PF16326">
    <property type="entry name" value="ABC_tran_CTD"/>
    <property type="match status" value="1"/>
</dbReference>
<dbReference type="InterPro" id="IPR032524">
    <property type="entry name" value="ABC_tran_C"/>
</dbReference>
<dbReference type="AlphaFoldDB" id="A0A7G9T5R6"/>
<dbReference type="EMBL" id="CP060724">
    <property type="protein sequence ID" value="QNN75441.1"/>
    <property type="molecule type" value="Genomic_DNA"/>
</dbReference>
<dbReference type="GO" id="GO:0016887">
    <property type="term" value="F:ATP hydrolysis activity"/>
    <property type="evidence" value="ECO:0007669"/>
    <property type="project" value="InterPro"/>
</dbReference>
<dbReference type="Pfam" id="PF00005">
    <property type="entry name" value="ABC_tran"/>
    <property type="match status" value="2"/>
</dbReference>
<dbReference type="CDD" id="cd03221">
    <property type="entry name" value="ABCF_EF-3"/>
    <property type="match status" value="2"/>
</dbReference>
<dbReference type="KEGG" id="wdi:H9L19_00615"/>
<dbReference type="RefSeq" id="WP_187529274.1">
    <property type="nucleotide sequence ID" value="NZ_CP060724.1"/>
</dbReference>
<dbReference type="InterPro" id="IPR003439">
    <property type="entry name" value="ABC_transporter-like_ATP-bd"/>
</dbReference>
<dbReference type="PROSITE" id="PS50893">
    <property type="entry name" value="ABC_TRANSPORTER_2"/>
    <property type="match status" value="2"/>
</dbReference>
<dbReference type="InterPro" id="IPR027417">
    <property type="entry name" value="P-loop_NTPase"/>
</dbReference>
<evidence type="ECO:0000256" key="2">
    <source>
        <dbReference type="ARBA" id="ARBA00022840"/>
    </source>
</evidence>
<keyword evidence="1" id="KW-0547">Nucleotide-binding</keyword>
<sequence>MKQFRATKLSSVYGEKTLLDTVSFLVETGDRIGIVGVNGAGKTTLLNAIAQTTPADSGLIETPNDYSIGYLTQEPQLDEDKLVMDAIFAGAQPIFALIRDYEAALETYSMDPNDAKSLRRYTQLEERMTQEDAWLAESEVKTILTQLHLPNLNLPVSALSGGQRKRVGLAQILIQAPDLLLLDEPTNHLDFDSIEWLEKYLTHYKGAVMAVTHDRYFLDHVANRVFELSFGQLYEYTGNYEAYVTAKAERVAAAKVADHKQAQLYKQELAWMRTSARARSTKQKARENRFAEVAEKQGTLKLDSDVEVNLGQTRLGKKVINIEQADLSFDQLVILEHFDTLIQANQRIGITGPNGTGKSSLLNVIAGKVALDAGTVEIGETVKLAYYTQQTEPIPDDKRVIAYLSEVAETVTNRDGDRVSVTELLEQFLFPSFMHGTLIRKLSGGEKRRLYLLKLLLEQPNVLLLDEPTNDLDIGTLTVLEDYLQKFAGTVITVSHDRYFLDKVADRLFIFHGQGQIETYDGQFSDYLLKNGAPMLSSGDHKPAAKQYVAEKEVTRHDNKGKKKLTYAEQIEYGSIEAEIEQLETDISDITANMNQSGTDFEELAVLQQTLDAKNELLETKMNRWAELEERSES</sequence>
<dbReference type="PANTHER" id="PTHR42855:SF1">
    <property type="entry name" value="ABC TRANSPORTER DOMAIN-CONTAINING PROTEIN"/>
    <property type="match status" value="1"/>
</dbReference>
<feature type="domain" description="ABC transporter" evidence="4">
    <location>
        <begin position="317"/>
        <end position="538"/>
    </location>
</feature>
<dbReference type="InterPro" id="IPR037118">
    <property type="entry name" value="Val-tRNA_synth_C_sf"/>
</dbReference>
<protein>
    <submittedName>
        <fullName evidence="5">ABC-F family ATP-binding cassette domain-containing protein</fullName>
    </submittedName>
</protein>
<dbReference type="GO" id="GO:0003677">
    <property type="term" value="F:DNA binding"/>
    <property type="evidence" value="ECO:0007669"/>
    <property type="project" value="InterPro"/>
</dbReference>
<dbReference type="GO" id="GO:0005524">
    <property type="term" value="F:ATP binding"/>
    <property type="evidence" value="ECO:0007669"/>
    <property type="project" value="UniProtKB-KW"/>
</dbReference>
<keyword evidence="3" id="KW-0175">Coiled coil</keyword>
<feature type="domain" description="ABC transporter" evidence="4">
    <location>
        <begin position="4"/>
        <end position="255"/>
    </location>
</feature>
<reference evidence="5 6" key="1">
    <citation type="submission" date="2020-08" db="EMBL/GenBank/DDBJ databases">
        <title>Genome sequence of Weissella diestrammenae KACC 16890T.</title>
        <authorList>
            <person name="Hyun D.-W."/>
            <person name="Bae J.-W."/>
        </authorList>
    </citation>
    <scope>NUCLEOTIDE SEQUENCE [LARGE SCALE GENOMIC DNA]</scope>
    <source>
        <strain evidence="5 6">KACC 16890</strain>
    </source>
</reference>
<dbReference type="Pfam" id="PF12848">
    <property type="entry name" value="ABC_tran_Xtn"/>
    <property type="match status" value="1"/>
</dbReference>
<gene>
    <name evidence="5" type="ORF">H9L19_00615</name>
</gene>
<dbReference type="Gene3D" id="3.40.50.300">
    <property type="entry name" value="P-loop containing nucleotide triphosphate hydrolases"/>
    <property type="match status" value="2"/>
</dbReference>
<dbReference type="Proteomes" id="UP000515800">
    <property type="component" value="Chromosome"/>
</dbReference>
<dbReference type="FunFam" id="3.40.50.300:FF:000011">
    <property type="entry name" value="Putative ABC transporter ATP-binding component"/>
    <property type="match status" value="1"/>
</dbReference>
<dbReference type="PANTHER" id="PTHR42855">
    <property type="entry name" value="ABC TRANSPORTER ATP-BINDING SUBUNIT"/>
    <property type="match status" value="1"/>
</dbReference>
<dbReference type="SUPFAM" id="SSF52540">
    <property type="entry name" value="P-loop containing nucleoside triphosphate hydrolases"/>
    <property type="match status" value="2"/>
</dbReference>
<dbReference type="SMART" id="SM00382">
    <property type="entry name" value="AAA"/>
    <property type="match status" value="2"/>
</dbReference>
<keyword evidence="2 5" id="KW-0067">ATP-binding</keyword>
<organism evidence="5 6">
    <name type="scientific">Weissella diestrammenae</name>
    <dbReference type="NCBI Taxonomy" id="1162633"/>
    <lineage>
        <taxon>Bacteria</taxon>
        <taxon>Bacillati</taxon>
        <taxon>Bacillota</taxon>
        <taxon>Bacilli</taxon>
        <taxon>Lactobacillales</taxon>
        <taxon>Lactobacillaceae</taxon>
        <taxon>Weissella</taxon>
    </lineage>
</organism>
<dbReference type="InterPro" id="IPR032781">
    <property type="entry name" value="ABC_tran_Xtn"/>
</dbReference>
<evidence type="ECO:0000259" key="4">
    <source>
        <dbReference type="PROSITE" id="PS50893"/>
    </source>
</evidence>
<dbReference type="InterPro" id="IPR051309">
    <property type="entry name" value="ABCF_ATPase"/>
</dbReference>
<evidence type="ECO:0000256" key="1">
    <source>
        <dbReference type="ARBA" id="ARBA00022741"/>
    </source>
</evidence>
<evidence type="ECO:0000313" key="5">
    <source>
        <dbReference type="EMBL" id="QNN75441.1"/>
    </source>
</evidence>